<evidence type="ECO:0000256" key="8">
    <source>
        <dbReference type="SAM" id="Phobius"/>
    </source>
</evidence>
<proteinExistence type="predicted"/>
<evidence type="ECO:0000256" key="5">
    <source>
        <dbReference type="ARBA" id="ARBA00022692"/>
    </source>
</evidence>
<evidence type="ECO:0008006" key="11">
    <source>
        <dbReference type="Google" id="ProtNLM"/>
    </source>
</evidence>
<feature type="transmembrane region" description="Helical" evidence="8">
    <location>
        <begin position="56"/>
        <end position="76"/>
    </location>
</feature>
<comment type="subcellular location">
    <subcellularLocation>
        <location evidence="1">Cell inner membrane</location>
        <topology evidence="1">Multi-pass membrane protein</topology>
    </subcellularLocation>
</comment>
<evidence type="ECO:0000256" key="4">
    <source>
        <dbReference type="ARBA" id="ARBA00022519"/>
    </source>
</evidence>
<name>A0AAD1XHE7_EUPCR</name>
<keyword evidence="2" id="KW-0813">Transport</keyword>
<feature type="transmembrane region" description="Helical" evidence="8">
    <location>
        <begin position="223"/>
        <end position="241"/>
    </location>
</feature>
<dbReference type="InterPro" id="IPR007272">
    <property type="entry name" value="Sulf_transp_TsuA/YedE"/>
</dbReference>
<feature type="transmembrane region" description="Helical" evidence="8">
    <location>
        <begin position="302"/>
        <end position="325"/>
    </location>
</feature>
<dbReference type="EMBL" id="CAMPGE010014050">
    <property type="protein sequence ID" value="CAI2372748.1"/>
    <property type="molecule type" value="Genomic_DNA"/>
</dbReference>
<feature type="transmembrane region" description="Helical" evidence="8">
    <location>
        <begin position="331"/>
        <end position="349"/>
    </location>
</feature>
<dbReference type="Proteomes" id="UP001295684">
    <property type="component" value="Unassembled WGS sequence"/>
</dbReference>
<gene>
    <name evidence="9" type="ORF">ECRASSUSDP1_LOCUS14081</name>
</gene>
<feature type="transmembrane region" description="Helical" evidence="8">
    <location>
        <begin position="186"/>
        <end position="211"/>
    </location>
</feature>
<feature type="transmembrane region" description="Helical" evidence="8">
    <location>
        <begin position="13"/>
        <end position="35"/>
    </location>
</feature>
<keyword evidence="3" id="KW-1003">Cell membrane</keyword>
<keyword evidence="6 8" id="KW-1133">Transmembrane helix</keyword>
<reference evidence="9" key="1">
    <citation type="submission" date="2023-07" db="EMBL/GenBank/DDBJ databases">
        <authorList>
            <consortium name="AG Swart"/>
            <person name="Singh M."/>
            <person name="Singh A."/>
            <person name="Seah K."/>
            <person name="Emmerich C."/>
        </authorList>
    </citation>
    <scope>NUCLEOTIDE SEQUENCE</scope>
    <source>
        <strain evidence="9">DP1</strain>
    </source>
</reference>
<evidence type="ECO:0000256" key="2">
    <source>
        <dbReference type="ARBA" id="ARBA00022448"/>
    </source>
</evidence>
<dbReference type="PANTHER" id="PTHR30574">
    <property type="entry name" value="INNER MEMBRANE PROTEIN YEDE"/>
    <property type="match status" value="1"/>
</dbReference>
<keyword evidence="5 8" id="KW-0812">Transmembrane</keyword>
<comment type="caution">
    <text evidence="9">The sequence shown here is derived from an EMBL/GenBank/DDBJ whole genome shotgun (WGS) entry which is preliminary data.</text>
</comment>
<feature type="transmembrane region" description="Helical" evidence="8">
    <location>
        <begin position="261"/>
        <end position="281"/>
    </location>
</feature>
<dbReference type="GO" id="GO:0005886">
    <property type="term" value="C:plasma membrane"/>
    <property type="evidence" value="ECO:0007669"/>
    <property type="project" value="UniProtKB-SubCell"/>
</dbReference>
<evidence type="ECO:0000256" key="1">
    <source>
        <dbReference type="ARBA" id="ARBA00004429"/>
    </source>
</evidence>
<keyword evidence="10" id="KW-1185">Reference proteome</keyword>
<feature type="transmembrane region" description="Helical" evidence="8">
    <location>
        <begin position="149"/>
        <end position="166"/>
    </location>
</feature>
<keyword evidence="7 8" id="KW-0472">Membrane</keyword>
<organism evidence="9 10">
    <name type="scientific">Euplotes crassus</name>
    <dbReference type="NCBI Taxonomy" id="5936"/>
    <lineage>
        <taxon>Eukaryota</taxon>
        <taxon>Sar</taxon>
        <taxon>Alveolata</taxon>
        <taxon>Ciliophora</taxon>
        <taxon>Intramacronucleata</taxon>
        <taxon>Spirotrichea</taxon>
        <taxon>Hypotrichia</taxon>
        <taxon>Euplotida</taxon>
        <taxon>Euplotidae</taxon>
        <taxon>Moneuplotes</taxon>
    </lineage>
</organism>
<evidence type="ECO:0000256" key="3">
    <source>
        <dbReference type="ARBA" id="ARBA00022475"/>
    </source>
</evidence>
<dbReference type="Pfam" id="PF20398">
    <property type="entry name" value="DUF6691"/>
    <property type="match status" value="1"/>
</dbReference>
<accession>A0AAD1XHE7</accession>
<evidence type="ECO:0000256" key="7">
    <source>
        <dbReference type="ARBA" id="ARBA00023136"/>
    </source>
</evidence>
<keyword evidence="4" id="KW-0997">Cell inner membrane</keyword>
<sequence length="371" mass="40935">MSDLDVSFTERDWLFAFVGGIIIGIATSLNFALMGRITGFSGIFNTLIKFDIKGGLRWKFCFITGLIYTGFLLYYLGDDGIVKFKGISLLGIDRIGIQMFDSRDAKIEGLSLYGWIVSGLLVGIGTKAGNGCTSGHGVCGIPRFSPRSLVAVMTFMATCAFTATYRKNSPFWDEEYTFTSEFDDSYRWALVLVANGLLISFFVIYLITLVIDKETMLPLIETPVSIIIGGIFAFGLCLSGMTRRTKVYNFFTISSDWDPSLGFVMGGAILVNVITFTYVIKHRGRPFFVRKLGPLANGFPDLKLFFGAAVFGIGWGICGLCPGPAMLNSIHLTHCLIWLPAVGAGQLFWEGLEKFYSSIFGKAPRTKQKRD</sequence>
<protein>
    <recommendedName>
        <fullName evidence="11">Sulphur transport domain-containing protein</fullName>
    </recommendedName>
</protein>
<evidence type="ECO:0000313" key="10">
    <source>
        <dbReference type="Proteomes" id="UP001295684"/>
    </source>
</evidence>
<dbReference type="InterPro" id="IPR046513">
    <property type="entry name" value="DUF6691"/>
</dbReference>
<dbReference type="AlphaFoldDB" id="A0AAD1XHE7"/>
<evidence type="ECO:0000256" key="6">
    <source>
        <dbReference type="ARBA" id="ARBA00022989"/>
    </source>
</evidence>
<dbReference type="PANTHER" id="PTHR30574:SF1">
    <property type="entry name" value="SULPHUR TRANSPORT DOMAIN-CONTAINING PROTEIN"/>
    <property type="match status" value="1"/>
</dbReference>
<evidence type="ECO:0000313" key="9">
    <source>
        <dbReference type="EMBL" id="CAI2372748.1"/>
    </source>
</evidence>